<evidence type="ECO:0000313" key="3">
    <source>
        <dbReference type="Proteomes" id="UP001165085"/>
    </source>
</evidence>
<evidence type="ECO:0000313" key="2">
    <source>
        <dbReference type="EMBL" id="GMH79521.1"/>
    </source>
</evidence>
<dbReference type="AlphaFoldDB" id="A0A9W7AUZ3"/>
<feature type="compositionally biased region" description="Low complexity" evidence="1">
    <location>
        <begin position="408"/>
        <end position="428"/>
    </location>
</feature>
<feature type="compositionally biased region" description="Low complexity" evidence="1">
    <location>
        <begin position="1"/>
        <end position="13"/>
    </location>
</feature>
<gene>
    <name evidence="2" type="ORF">TrST_g4559</name>
</gene>
<accession>A0A9W7AUZ3</accession>
<dbReference type="Proteomes" id="UP001165085">
    <property type="component" value="Unassembled WGS sequence"/>
</dbReference>
<feature type="compositionally biased region" description="Basic and acidic residues" evidence="1">
    <location>
        <begin position="468"/>
        <end position="482"/>
    </location>
</feature>
<feature type="region of interest" description="Disordered" evidence="1">
    <location>
        <begin position="1"/>
        <end position="57"/>
    </location>
</feature>
<organism evidence="2 3">
    <name type="scientific">Triparma strigata</name>
    <dbReference type="NCBI Taxonomy" id="1606541"/>
    <lineage>
        <taxon>Eukaryota</taxon>
        <taxon>Sar</taxon>
        <taxon>Stramenopiles</taxon>
        <taxon>Ochrophyta</taxon>
        <taxon>Bolidophyceae</taxon>
        <taxon>Parmales</taxon>
        <taxon>Triparmaceae</taxon>
        <taxon>Triparma</taxon>
    </lineage>
</organism>
<protein>
    <submittedName>
        <fullName evidence="2">Uncharacterized protein</fullName>
    </submittedName>
</protein>
<feature type="compositionally biased region" description="Pro residues" evidence="1">
    <location>
        <begin position="90"/>
        <end position="100"/>
    </location>
</feature>
<dbReference type="OrthoDB" id="10562973at2759"/>
<keyword evidence="3" id="KW-1185">Reference proteome</keyword>
<proteinExistence type="predicted"/>
<feature type="compositionally biased region" description="Pro residues" evidence="1">
    <location>
        <begin position="40"/>
        <end position="49"/>
    </location>
</feature>
<feature type="compositionally biased region" description="Pro residues" evidence="1">
    <location>
        <begin position="14"/>
        <end position="27"/>
    </location>
</feature>
<reference evidence="3" key="1">
    <citation type="journal article" date="2023" name="Commun. Biol.">
        <title>Genome analysis of Parmales, the sister group of diatoms, reveals the evolutionary specialization of diatoms from phago-mixotrophs to photoautotrophs.</title>
        <authorList>
            <person name="Ban H."/>
            <person name="Sato S."/>
            <person name="Yoshikawa S."/>
            <person name="Yamada K."/>
            <person name="Nakamura Y."/>
            <person name="Ichinomiya M."/>
            <person name="Sato N."/>
            <person name="Blanc-Mathieu R."/>
            <person name="Endo H."/>
            <person name="Kuwata A."/>
            <person name="Ogata H."/>
        </authorList>
    </citation>
    <scope>NUCLEOTIDE SEQUENCE [LARGE SCALE GENOMIC DNA]</scope>
    <source>
        <strain evidence="3">NIES 3701</strain>
    </source>
</reference>
<sequence>MDGLTSPTMVSMPSPSPSPSLASPPSPSSSSSEASNNDRPPSPETPPPLTGDSSVLSDVLQALDRERTLRASLEDKLRVLTAKQTKRKSSPPPSTPPPPSSTLDPQSDKELIELLTSSSHSHDTTLASLQSSNSFLSSKITSLETSLSLLTPTAPPSYRFSLSSPSSLPPSLILSLETDPFTTLPHVKKTIGIWEWEGWDSMFSKWSTSQLPRTLKDLKLRKSKGGLKGLIDGVSNGSRNYTFEDFKERFNEEEVEYWIEDGGGGWGWVGGWLVDKNRYGADGEGWIRGESVEDVLESKVCGEGGVRGRYFERVRVLKEFPEMSKGAAGFLRELEQKCGLEVACKEMGEQVREMCDRERLSGEKIERLERVAREVPALKKELEKRNREYQKLLDETQAIRNQHKVLTSPGLSSSRNSSASNSSEDVTSLDSKSPSRRRASSGDGSDWMKRIGRGGIVEKIGEGIRSLNNKEGRRSRAGSKEAHIDLKELEVDLETNL</sequence>
<evidence type="ECO:0000256" key="1">
    <source>
        <dbReference type="SAM" id="MobiDB-lite"/>
    </source>
</evidence>
<feature type="region of interest" description="Disordered" evidence="1">
    <location>
        <begin position="400"/>
        <end position="482"/>
    </location>
</feature>
<dbReference type="EMBL" id="BRXY01000235">
    <property type="protein sequence ID" value="GMH79521.1"/>
    <property type="molecule type" value="Genomic_DNA"/>
</dbReference>
<comment type="caution">
    <text evidence="2">The sequence shown here is derived from an EMBL/GenBank/DDBJ whole genome shotgun (WGS) entry which is preliminary data.</text>
</comment>
<name>A0A9W7AUZ3_9STRA</name>
<feature type="region of interest" description="Disordered" evidence="1">
    <location>
        <begin position="71"/>
        <end position="106"/>
    </location>
</feature>